<keyword evidence="1" id="KW-0805">Transcription regulation</keyword>
<dbReference type="InterPro" id="IPR018060">
    <property type="entry name" value="HTH_AraC"/>
</dbReference>
<keyword evidence="6" id="KW-1185">Reference proteome</keyword>
<evidence type="ECO:0000256" key="1">
    <source>
        <dbReference type="ARBA" id="ARBA00023015"/>
    </source>
</evidence>
<dbReference type="Proteomes" id="UP000198565">
    <property type="component" value="Unassembled WGS sequence"/>
</dbReference>
<evidence type="ECO:0000256" key="3">
    <source>
        <dbReference type="ARBA" id="ARBA00023163"/>
    </source>
</evidence>
<dbReference type="AlphaFoldDB" id="A0A1I4JT74"/>
<dbReference type="GO" id="GO:0003700">
    <property type="term" value="F:DNA-binding transcription factor activity"/>
    <property type="evidence" value="ECO:0007669"/>
    <property type="project" value="InterPro"/>
</dbReference>
<name>A0A1I4JT74_9BACI</name>
<dbReference type="PROSITE" id="PS01124">
    <property type="entry name" value="HTH_ARAC_FAMILY_2"/>
    <property type="match status" value="1"/>
</dbReference>
<organism evidence="5 6">
    <name type="scientific">Gracilibacillus orientalis</name>
    <dbReference type="NCBI Taxonomy" id="334253"/>
    <lineage>
        <taxon>Bacteria</taxon>
        <taxon>Bacillati</taxon>
        <taxon>Bacillota</taxon>
        <taxon>Bacilli</taxon>
        <taxon>Bacillales</taxon>
        <taxon>Bacillaceae</taxon>
        <taxon>Gracilibacillus</taxon>
    </lineage>
</organism>
<dbReference type="Gene3D" id="1.10.10.60">
    <property type="entry name" value="Homeodomain-like"/>
    <property type="match status" value="2"/>
</dbReference>
<keyword evidence="2 5" id="KW-0238">DNA-binding</keyword>
<dbReference type="EMBL" id="FOTR01000003">
    <property type="protein sequence ID" value="SFL69443.1"/>
    <property type="molecule type" value="Genomic_DNA"/>
</dbReference>
<dbReference type="Pfam" id="PF02311">
    <property type="entry name" value="AraC_binding"/>
    <property type="match status" value="1"/>
</dbReference>
<dbReference type="PANTHER" id="PTHR43280:SF28">
    <property type="entry name" value="HTH-TYPE TRANSCRIPTIONAL ACTIVATOR RHAS"/>
    <property type="match status" value="1"/>
</dbReference>
<dbReference type="Gene3D" id="2.60.120.10">
    <property type="entry name" value="Jelly Rolls"/>
    <property type="match status" value="1"/>
</dbReference>
<dbReference type="STRING" id="334253.SAMN04487943_103135"/>
<dbReference type="GO" id="GO:0043565">
    <property type="term" value="F:sequence-specific DNA binding"/>
    <property type="evidence" value="ECO:0007669"/>
    <property type="project" value="InterPro"/>
</dbReference>
<evidence type="ECO:0000256" key="2">
    <source>
        <dbReference type="ARBA" id="ARBA00023125"/>
    </source>
</evidence>
<dbReference type="PRINTS" id="PR00032">
    <property type="entry name" value="HTHARAC"/>
</dbReference>
<dbReference type="InterPro" id="IPR018062">
    <property type="entry name" value="HTH_AraC-typ_CS"/>
</dbReference>
<dbReference type="InterPro" id="IPR014710">
    <property type="entry name" value="RmlC-like_jellyroll"/>
</dbReference>
<dbReference type="InterPro" id="IPR020449">
    <property type="entry name" value="Tscrpt_reg_AraC-type_HTH"/>
</dbReference>
<dbReference type="SUPFAM" id="SSF51215">
    <property type="entry name" value="Regulatory protein AraC"/>
    <property type="match status" value="1"/>
</dbReference>
<dbReference type="InterPro" id="IPR037923">
    <property type="entry name" value="HTH-like"/>
</dbReference>
<proteinExistence type="predicted"/>
<gene>
    <name evidence="5" type="ORF">SAMN04487943_103135</name>
</gene>
<dbReference type="InterPro" id="IPR009057">
    <property type="entry name" value="Homeodomain-like_sf"/>
</dbReference>
<dbReference type="InterPro" id="IPR003313">
    <property type="entry name" value="AraC-bd"/>
</dbReference>
<evidence type="ECO:0000259" key="4">
    <source>
        <dbReference type="PROSITE" id="PS01124"/>
    </source>
</evidence>
<evidence type="ECO:0000313" key="6">
    <source>
        <dbReference type="Proteomes" id="UP000198565"/>
    </source>
</evidence>
<protein>
    <submittedName>
        <fullName evidence="5">AraC-type DNA-binding protein</fullName>
    </submittedName>
</protein>
<sequence>MMNKSIENLYVYYRNIDINFHKSDFFIHSHDYFEIYMFHKGDCKYLINDHVIQLHENDIIVMNGSALHGPTPTEGQPYERTVIEFSPEWMRSIINQLNVPEILTPFDQLGNILLRDINVQQFEEIHSLLQKINIKQLNLENSAKKSIEKRMLKGEITTLLIELLFILYALSKSKLTSMPVGNTNKMKHVNKVITWIDYHYSQNLTLDEISDHLHISKYYMSRIFKDITGITVMQYMMQRRLLRSKYLLEMHPEKSILDIALESGFESASHFSRKFRKHYQFTPTEYRNRDDDDKPSNTLINHFS</sequence>
<dbReference type="PROSITE" id="PS00041">
    <property type="entry name" value="HTH_ARAC_FAMILY_1"/>
    <property type="match status" value="1"/>
</dbReference>
<evidence type="ECO:0000313" key="5">
    <source>
        <dbReference type="EMBL" id="SFL69443.1"/>
    </source>
</evidence>
<keyword evidence="3" id="KW-0804">Transcription</keyword>
<dbReference type="PANTHER" id="PTHR43280">
    <property type="entry name" value="ARAC-FAMILY TRANSCRIPTIONAL REGULATOR"/>
    <property type="match status" value="1"/>
</dbReference>
<accession>A0A1I4JT74</accession>
<dbReference type="SMART" id="SM00342">
    <property type="entry name" value="HTH_ARAC"/>
    <property type="match status" value="1"/>
</dbReference>
<reference evidence="6" key="1">
    <citation type="submission" date="2016-10" db="EMBL/GenBank/DDBJ databases">
        <authorList>
            <person name="Varghese N."/>
            <person name="Submissions S."/>
        </authorList>
    </citation>
    <scope>NUCLEOTIDE SEQUENCE [LARGE SCALE GENOMIC DNA]</scope>
    <source>
        <strain evidence="6">CGMCC 1.4250</strain>
    </source>
</reference>
<dbReference type="Pfam" id="PF12833">
    <property type="entry name" value="HTH_18"/>
    <property type="match status" value="1"/>
</dbReference>
<dbReference type="SUPFAM" id="SSF46689">
    <property type="entry name" value="Homeodomain-like"/>
    <property type="match status" value="2"/>
</dbReference>
<feature type="domain" description="HTH araC/xylS-type" evidence="4">
    <location>
        <begin position="190"/>
        <end position="289"/>
    </location>
</feature>